<dbReference type="RefSeq" id="WP_143394426.1">
    <property type="nucleotide sequence ID" value="NZ_FUWU01000005.1"/>
</dbReference>
<evidence type="ECO:0000313" key="2">
    <source>
        <dbReference type="Proteomes" id="UP000190449"/>
    </source>
</evidence>
<dbReference type="STRING" id="28122.SAMN02745108_00503"/>
<proteinExistence type="predicted"/>
<dbReference type="AlphaFoldDB" id="A0A1T4KHD5"/>
<sequence>MCVIGCATTEISGFSNPNVDFSLYKKIAVLGNVRDIAFRKILEYDLANSFDSEKIDAIPVISIASPIKNYTKKEFVKIMRKNKIDALLSVEVISSSKETSYVQIGNVFSPVSSPQISFEIILKDVKSGKIAFKLTANSEGDSMSAISKSLAEKIVEIYMAELFDDSGVFE</sequence>
<dbReference type="Proteomes" id="UP000190449">
    <property type="component" value="Unassembled WGS sequence"/>
</dbReference>
<evidence type="ECO:0008006" key="3">
    <source>
        <dbReference type="Google" id="ProtNLM"/>
    </source>
</evidence>
<organism evidence="1 2">
    <name type="scientific">Fibrobacter intestinalis</name>
    <dbReference type="NCBI Taxonomy" id="28122"/>
    <lineage>
        <taxon>Bacteria</taxon>
        <taxon>Pseudomonadati</taxon>
        <taxon>Fibrobacterota</taxon>
        <taxon>Fibrobacteria</taxon>
        <taxon>Fibrobacterales</taxon>
        <taxon>Fibrobacteraceae</taxon>
        <taxon>Fibrobacter</taxon>
    </lineage>
</organism>
<name>A0A1T4KHD5_9BACT</name>
<protein>
    <recommendedName>
        <fullName evidence="3">Lipoprotein</fullName>
    </recommendedName>
</protein>
<dbReference type="EMBL" id="FUWU01000005">
    <property type="protein sequence ID" value="SJZ41773.1"/>
    <property type="molecule type" value="Genomic_DNA"/>
</dbReference>
<accession>A0A1T4KHD5</accession>
<gene>
    <name evidence="1" type="ORF">SAMN02745108_00503</name>
</gene>
<reference evidence="1 2" key="1">
    <citation type="submission" date="2017-02" db="EMBL/GenBank/DDBJ databases">
        <authorList>
            <person name="Peterson S.W."/>
        </authorList>
    </citation>
    <scope>NUCLEOTIDE SEQUENCE [LARGE SCALE GENOMIC DNA]</scope>
    <source>
        <strain evidence="1 2">ATCC 43854</strain>
    </source>
</reference>
<evidence type="ECO:0000313" key="1">
    <source>
        <dbReference type="EMBL" id="SJZ41773.1"/>
    </source>
</evidence>